<dbReference type="PANTHER" id="PTHR45766">
    <property type="entry name" value="DNA ANNEALING HELICASE AND ENDONUCLEASE ZRANB3 FAMILY MEMBER"/>
    <property type="match status" value="1"/>
</dbReference>
<dbReference type="GO" id="GO:0005524">
    <property type="term" value="F:ATP binding"/>
    <property type="evidence" value="ECO:0007669"/>
    <property type="project" value="UniProtKB-KW"/>
</dbReference>
<sequence>MTSNSPNQSGSPARKVVFNPYARKKQKPNAIGANNGSFHRKNEVSTQPPRYYQAASSSNQQTLNVARLPSASERVNTDRVNDRYPNNVAQSSSFGSSMEGPLSQQSTISNGTTQSVGSNQKSNNQGDSFGFDSIDWDEACRVADHASAVALSQSEESQFTLNSTCEGRVGTSGSPTKKQPYAQSTSSSSPVVDLTQQDDEPQQSTRIAAINHHQNNPSSPSKWPPRIPSVGTSRQHTNNMQSLRPNSWTNNDASSPGMDRKVAASSPQLSQQQLTRQGTLVSSPAAKMHNLIAQLPKELRFSPDVVQPAKDGRTPELIKHARLGQTLANGWTLFDHQRRAICMGLRMRRCILALDMGLGKTLIGCCWARSFQKTFSNCKVIVIAPVSLKAEWARTAEQATEIKVKGEEKKPKKRKRKGQAAEDEEPICIDEDDGTPKMEIFSWAKVPTEVESSVDSYVVVCDEAHQLQSMAAARTKDLLKLVQSQRCVGVILLTGTPMKNGKPSNLFPLLRAVRHPFGNYQRAYELQFCAGRQKQFGRGPPIWDASGASNLSQLRSLVSSHLLHLKKEDCLKSLPKATREFQHVPVSQRQKKNYDDMLKRVLALFASHGAGESDKSDALLGQLQQLRCQGAIARVDASVDIAKNVLEKEPAVVLFTSFVRVAKALQEKLARLGWEGEVLTGETPPKKRQPMVDNFQNGVSPVIVCTFGAGGVGLTLTAARTVILVDRPWTPGDVHQAEDRVRRIGQRFPVKFIWVSSFDVDKHIDAMLESKSQTSNAVLASEGNNDESFSAPPPKISMFHLLRRLLDAQSAGTGNQSAASSNRAGLSQTCMDSHSSLWLSR</sequence>
<feature type="domain" description="Helicase C-terminal" evidence="7">
    <location>
        <begin position="638"/>
        <end position="783"/>
    </location>
</feature>
<feature type="compositionally biased region" description="Polar residues" evidence="5">
    <location>
        <begin position="151"/>
        <end position="190"/>
    </location>
</feature>
<proteinExistence type="predicted"/>
<dbReference type="SMART" id="SM00487">
    <property type="entry name" value="DEXDc"/>
    <property type="match status" value="1"/>
</dbReference>
<feature type="compositionally biased region" description="Low complexity" evidence="5">
    <location>
        <begin position="265"/>
        <end position="277"/>
    </location>
</feature>
<reference evidence="8" key="1">
    <citation type="submission" date="2020-06" db="EMBL/GenBank/DDBJ databases">
        <authorList>
            <consortium name="Plant Systems Biology data submission"/>
        </authorList>
    </citation>
    <scope>NUCLEOTIDE SEQUENCE</scope>
    <source>
        <strain evidence="8">D6</strain>
    </source>
</reference>
<dbReference type="InterPro" id="IPR000330">
    <property type="entry name" value="SNF2_N"/>
</dbReference>
<feature type="compositionally biased region" description="Polar residues" evidence="5">
    <location>
        <begin position="202"/>
        <end position="221"/>
    </location>
</feature>
<dbReference type="InterPro" id="IPR038718">
    <property type="entry name" value="SNF2-like_sf"/>
</dbReference>
<dbReference type="GO" id="GO:0004520">
    <property type="term" value="F:DNA endonuclease activity"/>
    <property type="evidence" value="ECO:0007669"/>
    <property type="project" value="TreeGrafter"/>
</dbReference>
<evidence type="ECO:0000259" key="6">
    <source>
        <dbReference type="PROSITE" id="PS51192"/>
    </source>
</evidence>
<feature type="compositionally biased region" description="Polar residues" evidence="5">
    <location>
        <begin position="230"/>
        <end position="254"/>
    </location>
</feature>
<feature type="region of interest" description="Disordered" evidence="5">
    <location>
        <begin position="1"/>
        <end position="130"/>
    </location>
</feature>
<evidence type="ECO:0000256" key="3">
    <source>
        <dbReference type="ARBA" id="ARBA00022806"/>
    </source>
</evidence>
<dbReference type="CDD" id="cd18793">
    <property type="entry name" value="SF2_C_SNF"/>
    <property type="match status" value="1"/>
</dbReference>
<accession>A0A9N8H543</accession>
<keyword evidence="9" id="KW-1185">Reference proteome</keyword>
<dbReference type="Pfam" id="PF00271">
    <property type="entry name" value="Helicase_C"/>
    <property type="match status" value="1"/>
</dbReference>
<dbReference type="InterPro" id="IPR014001">
    <property type="entry name" value="Helicase_ATP-bd"/>
</dbReference>
<feature type="compositionally biased region" description="Polar residues" evidence="5">
    <location>
        <begin position="44"/>
        <end position="64"/>
    </location>
</feature>
<evidence type="ECO:0000259" key="7">
    <source>
        <dbReference type="PROSITE" id="PS51194"/>
    </source>
</evidence>
<gene>
    <name evidence="8" type="ORF">SEMRO_17_G012590.1</name>
</gene>
<evidence type="ECO:0000313" key="8">
    <source>
        <dbReference type="EMBL" id="CAB9497308.1"/>
    </source>
</evidence>
<dbReference type="OrthoDB" id="2801544at2759"/>
<feature type="domain" description="Helicase ATP-binding" evidence="6">
    <location>
        <begin position="341"/>
        <end position="515"/>
    </location>
</feature>
<dbReference type="Pfam" id="PF00176">
    <property type="entry name" value="SNF2-rel_dom"/>
    <property type="match status" value="1"/>
</dbReference>
<dbReference type="GO" id="GO:0004386">
    <property type="term" value="F:helicase activity"/>
    <property type="evidence" value="ECO:0007669"/>
    <property type="project" value="UniProtKB-KW"/>
</dbReference>
<comment type="caution">
    <text evidence="8">The sequence shown here is derived from an EMBL/GenBank/DDBJ whole genome shotgun (WGS) entry which is preliminary data.</text>
</comment>
<evidence type="ECO:0000256" key="2">
    <source>
        <dbReference type="ARBA" id="ARBA00022801"/>
    </source>
</evidence>
<dbReference type="PROSITE" id="PS51194">
    <property type="entry name" value="HELICASE_CTER"/>
    <property type="match status" value="1"/>
</dbReference>
<dbReference type="PROSITE" id="PS51192">
    <property type="entry name" value="HELICASE_ATP_BIND_1"/>
    <property type="match status" value="1"/>
</dbReference>
<dbReference type="Gene3D" id="3.40.50.10810">
    <property type="entry name" value="Tandem AAA-ATPase domain"/>
    <property type="match status" value="1"/>
</dbReference>
<keyword evidence="4" id="KW-0067">ATP-binding</keyword>
<dbReference type="InterPro" id="IPR049730">
    <property type="entry name" value="SNF2/RAD54-like_C"/>
</dbReference>
<keyword evidence="3 8" id="KW-0347">Helicase</keyword>
<keyword evidence="8" id="KW-0255">Endonuclease</keyword>
<feature type="compositionally biased region" description="Polar residues" evidence="5">
    <location>
        <begin position="1"/>
        <end position="11"/>
    </location>
</feature>
<keyword evidence="1" id="KW-0547">Nucleotide-binding</keyword>
<dbReference type="GO" id="GO:0016787">
    <property type="term" value="F:hydrolase activity"/>
    <property type="evidence" value="ECO:0007669"/>
    <property type="project" value="UniProtKB-KW"/>
</dbReference>
<dbReference type="AlphaFoldDB" id="A0A9N8H543"/>
<evidence type="ECO:0000256" key="5">
    <source>
        <dbReference type="SAM" id="MobiDB-lite"/>
    </source>
</evidence>
<dbReference type="EMBL" id="CAICTM010000017">
    <property type="protein sequence ID" value="CAB9497308.1"/>
    <property type="molecule type" value="Genomic_DNA"/>
</dbReference>
<protein>
    <submittedName>
        <fullName evidence="8">Annealing helicase and endonuclease ZRANB3</fullName>
    </submittedName>
</protein>
<keyword evidence="8" id="KW-0540">Nuclease</keyword>
<keyword evidence="2" id="KW-0378">Hydrolase</keyword>
<dbReference type="GO" id="GO:0006281">
    <property type="term" value="P:DNA repair"/>
    <property type="evidence" value="ECO:0007669"/>
    <property type="project" value="TreeGrafter"/>
</dbReference>
<dbReference type="Gene3D" id="3.40.50.300">
    <property type="entry name" value="P-loop containing nucleotide triphosphate hydrolases"/>
    <property type="match status" value="1"/>
</dbReference>
<feature type="compositionally biased region" description="Polar residues" evidence="5">
    <location>
        <begin position="87"/>
        <end position="127"/>
    </location>
</feature>
<dbReference type="Proteomes" id="UP001153069">
    <property type="component" value="Unassembled WGS sequence"/>
</dbReference>
<dbReference type="InterPro" id="IPR001650">
    <property type="entry name" value="Helicase_C-like"/>
</dbReference>
<evidence type="ECO:0000256" key="1">
    <source>
        <dbReference type="ARBA" id="ARBA00022741"/>
    </source>
</evidence>
<dbReference type="InterPro" id="IPR027417">
    <property type="entry name" value="P-loop_NTPase"/>
</dbReference>
<dbReference type="GO" id="GO:0031297">
    <property type="term" value="P:replication fork processing"/>
    <property type="evidence" value="ECO:0007669"/>
    <property type="project" value="TreeGrafter"/>
</dbReference>
<organism evidence="8 9">
    <name type="scientific">Seminavis robusta</name>
    <dbReference type="NCBI Taxonomy" id="568900"/>
    <lineage>
        <taxon>Eukaryota</taxon>
        <taxon>Sar</taxon>
        <taxon>Stramenopiles</taxon>
        <taxon>Ochrophyta</taxon>
        <taxon>Bacillariophyta</taxon>
        <taxon>Bacillariophyceae</taxon>
        <taxon>Bacillariophycidae</taxon>
        <taxon>Naviculales</taxon>
        <taxon>Naviculaceae</taxon>
        <taxon>Seminavis</taxon>
    </lineage>
</organism>
<dbReference type="SMART" id="SM00490">
    <property type="entry name" value="HELICc"/>
    <property type="match status" value="1"/>
</dbReference>
<feature type="region of interest" description="Disordered" evidence="5">
    <location>
        <begin position="151"/>
        <end position="277"/>
    </location>
</feature>
<evidence type="ECO:0000256" key="4">
    <source>
        <dbReference type="ARBA" id="ARBA00022840"/>
    </source>
</evidence>
<dbReference type="PANTHER" id="PTHR45766:SF3">
    <property type="entry name" value="DNA ANNEALING HELICASE AND ENDONUCLEASE ZRANB3"/>
    <property type="match status" value="1"/>
</dbReference>
<name>A0A9N8H543_9STRA</name>
<dbReference type="SUPFAM" id="SSF52540">
    <property type="entry name" value="P-loop containing nucleoside triphosphate hydrolases"/>
    <property type="match status" value="2"/>
</dbReference>
<feature type="region of interest" description="Disordered" evidence="5">
    <location>
        <begin position="406"/>
        <end position="425"/>
    </location>
</feature>
<evidence type="ECO:0000313" key="9">
    <source>
        <dbReference type="Proteomes" id="UP001153069"/>
    </source>
</evidence>
<dbReference type="GO" id="GO:0043596">
    <property type="term" value="C:nuclear replication fork"/>
    <property type="evidence" value="ECO:0007669"/>
    <property type="project" value="TreeGrafter"/>
</dbReference>